<gene>
    <name evidence="1" type="ORF">EB820_08510</name>
</gene>
<sequence length="74" mass="8578">MLAYQLNTAVLTEPLIIEAMLDIRDNTERIVACQTCIPHRQQPDEQAGVTFSVFFCPKQTFMDIFSLTWRMLLL</sequence>
<protein>
    <submittedName>
        <fullName evidence="1">Uncharacterized protein</fullName>
    </submittedName>
</protein>
<accession>A0A3M8AZT1</accession>
<evidence type="ECO:0000313" key="1">
    <source>
        <dbReference type="EMBL" id="RNB56689.1"/>
    </source>
</evidence>
<dbReference type="Proteomes" id="UP000276178">
    <property type="component" value="Unassembled WGS sequence"/>
</dbReference>
<comment type="caution">
    <text evidence="1">The sequence shown here is derived from an EMBL/GenBank/DDBJ whole genome shotgun (WGS) entry which is preliminary data.</text>
</comment>
<proteinExistence type="predicted"/>
<dbReference type="AlphaFoldDB" id="A0A3M8AZT1"/>
<name>A0A3M8AZT1_9BACL</name>
<organism evidence="1 2">
    <name type="scientific">Brevibacillus agri</name>
    <dbReference type="NCBI Taxonomy" id="51101"/>
    <lineage>
        <taxon>Bacteria</taxon>
        <taxon>Bacillati</taxon>
        <taxon>Bacillota</taxon>
        <taxon>Bacilli</taxon>
        <taxon>Bacillales</taxon>
        <taxon>Paenibacillaceae</taxon>
        <taxon>Brevibacillus</taxon>
    </lineage>
</organism>
<dbReference type="EMBL" id="RHHN01000027">
    <property type="protein sequence ID" value="RNB56689.1"/>
    <property type="molecule type" value="Genomic_DNA"/>
</dbReference>
<reference evidence="1 2" key="1">
    <citation type="submission" date="2018-10" db="EMBL/GenBank/DDBJ databases">
        <title>Phylogenomics of Brevibacillus.</title>
        <authorList>
            <person name="Dunlap C."/>
        </authorList>
    </citation>
    <scope>NUCLEOTIDE SEQUENCE [LARGE SCALE GENOMIC DNA]</scope>
    <source>
        <strain evidence="1 2">NRRL NRS 1219</strain>
    </source>
</reference>
<evidence type="ECO:0000313" key="2">
    <source>
        <dbReference type="Proteomes" id="UP000276178"/>
    </source>
</evidence>